<dbReference type="InterPro" id="IPR037523">
    <property type="entry name" value="VOC_core"/>
</dbReference>
<keyword evidence="3" id="KW-1185">Reference proteome</keyword>
<dbReference type="Pfam" id="PF00903">
    <property type="entry name" value="Glyoxalase"/>
    <property type="match status" value="1"/>
</dbReference>
<dbReference type="InterPro" id="IPR051332">
    <property type="entry name" value="Fosfomycin_Res_Enzymes"/>
</dbReference>
<name>A0A562SZF0_CHIJA</name>
<dbReference type="SUPFAM" id="SSF54593">
    <property type="entry name" value="Glyoxalase/Bleomycin resistance protein/Dihydroxybiphenyl dioxygenase"/>
    <property type="match status" value="1"/>
</dbReference>
<proteinExistence type="predicted"/>
<evidence type="ECO:0000259" key="1">
    <source>
        <dbReference type="PROSITE" id="PS51819"/>
    </source>
</evidence>
<dbReference type="PROSITE" id="PS51819">
    <property type="entry name" value="VOC"/>
    <property type="match status" value="1"/>
</dbReference>
<accession>A0A562SZF0</accession>
<dbReference type="EMBL" id="VLLG01000004">
    <property type="protein sequence ID" value="TWI86632.1"/>
    <property type="molecule type" value="Genomic_DNA"/>
</dbReference>
<dbReference type="InterPro" id="IPR029068">
    <property type="entry name" value="Glyas_Bleomycin-R_OHBP_Dase"/>
</dbReference>
<sequence length="124" mass="13734">MKLNHANLPVPDVPALRDFFVQYFHFTVLAAPAPDKFVVLRDDAGFILNLMQAKESPEESGYPRNFHIGFFVDTPEQVRAQYAALNAAGIRTGDMEELRRGGFSSVTFYCHAPGGLLVEVSSQS</sequence>
<dbReference type="GO" id="GO:0051213">
    <property type="term" value="F:dioxygenase activity"/>
    <property type="evidence" value="ECO:0007669"/>
    <property type="project" value="UniProtKB-KW"/>
</dbReference>
<dbReference type="PANTHER" id="PTHR36113">
    <property type="entry name" value="LYASE, PUTATIVE-RELATED-RELATED"/>
    <property type="match status" value="1"/>
</dbReference>
<keyword evidence="2" id="KW-0223">Dioxygenase</keyword>
<evidence type="ECO:0000313" key="3">
    <source>
        <dbReference type="Proteomes" id="UP000316778"/>
    </source>
</evidence>
<dbReference type="PANTHER" id="PTHR36113:SF3">
    <property type="entry name" value="SLL5075 PROTEIN"/>
    <property type="match status" value="1"/>
</dbReference>
<organism evidence="2 3">
    <name type="scientific">Chitinophaga japonensis</name>
    <name type="common">Flexibacter japonensis</name>
    <dbReference type="NCBI Taxonomy" id="104662"/>
    <lineage>
        <taxon>Bacteria</taxon>
        <taxon>Pseudomonadati</taxon>
        <taxon>Bacteroidota</taxon>
        <taxon>Chitinophagia</taxon>
        <taxon>Chitinophagales</taxon>
        <taxon>Chitinophagaceae</taxon>
        <taxon>Chitinophaga</taxon>
    </lineage>
</organism>
<dbReference type="Proteomes" id="UP000316778">
    <property type="component" value="Unassembled WGS sequence"/>
</dbReference>
<keyword evidence="2" id="KW-0456">Lyase</keyword>
<protein>
    <submittedName>
        <fullName evidence="2">Catechol 2,3-dioxygenase-like lactoylglutathione lyase family enzyme</fullName>
    </submittedName>
</protein>
<dbReference type="Gene3D" id="3.10.180.10">
    <property type="entry name" value="2,3-Dihydroxybiphenyl 1,2-Dioxygenase, domain 1"/>
    <property type="match status" value="1"/>
</dbReference>
<feature type="domain" description="VOC" evidence="1">
    <location>
        <begin position="2"/>
        <end position="123"/>
    </location>
</feature>
<dbReference type="RefSeq" id="WP_145716584.1">
    <property type="nucleotide sequence ID" value="NZ_BAAAFY010000004.1"/>
</dbReference>
<gene>
    <name evidence="2" type="ORF">LX66_3894</name>
</gene>
<reference evidence="2 3" key="1">
    <citation type="journal article" date="2013" name="Stand. Genomic Sci.">
        <title>Genomic Encyclopedia of Type Strains, Phase I: The one thousand microbial genomes (KMG-I) project.</title>
        <authorList>
            <person name="Kyrpides N.C."/>
            <person name="Woyke T."/>
            <person name="Eisen J.A."/>
            <person name="Garrity G."/>
            <person name="Lilburn T.G."/>
            <person name="Beck B.J."/>
            <person name="Whitman W.B."/>
            <person name="Hugenholtz P."/>
            <person name="Klenk H.P."/>
        </authorList>
    </citation>
    <scope>NUCLEOTIDE SEQUENCE [LARGE SCALE GENOMIC DNA]</scope>
    <source>
        <strain evidence="2 3">DSM 13484</strain>
    </source>
</reference>
<comment type="caution">
    <text evidence="2">The sequence shown here is derived from an EMBL/GenBank/DDBJ whole genome shotgun (WGS) entry which is preliminary data.</text>
</comment>
<dbReference type="CDD" id="cd06587">
    <property type="entry name" value="VOC"/>
    <property type="match status" value="1"/>
</dbReference>
<evidence type="ECO:0000313" key="2">
    <source>
        <dbReference type="EMBL" id="TWI86632.1"/>
    </source>
</evidence>
<dbReference type="AlphaFoldDB" id="A0A562SZF0"/>
<dbReference type="InterPro" id="IPR004360">
    <property type="entry name" value="Glyas_Fos-R_dOase_dom"/>
</dbReference>
<dbReference type="GO" id="GO:0016829">
    <property type="term" value="F:lyase activity"/>
    <property type="evidence" value="ECO:0007669"/>
    <property type="project" value="UniProtKB-KW"/>
</dbReference>
<dbReference type="OrthoDB" id="1270449at2"/>
<keyword evidence="2" id="KW-0560">Oxidoreductase</keyword>